<keyword evidence="3" id="KW-0732">Signal</keyword>
<evidence type="ECO:0000313" key="8">
    <source>
        <dbReference type="WBParaSite" id="TREG1_123970.1"/>
    </source>
</evidence>
<dbReference type="Proteomes" id="UP000050795">
    <property type="component" value="Unassembled WGS sequence"/>
</dbReference>
<evidence type="ECO:0000256" key="5">
    <source>
        <dbReference type="ARBA" id="ARBA00023157"/>
    </source>
</evidence>
<dbReference type="InterPro" id="IPR021712">
    <property type="entry name" value="UPF0506"/>
</dbReference>
<comment type="subcellular location">
    <subcellularLocation>
        <location evidence="1">Secreted</location>
    </subcellularLocation>
</comment>
<keyword evidence="7" id="KW-1185">Reference proteome</keyword>
<reference evidence="7" key="1">
    <citation type="submission" date="2022-06" db="EMBL/GenBank/DDBJ databases">
        <authorList>
            <person name="Berger JAMES D."/>
            <person name="Berger JAMES D."/>
        </authorList>
    </citation>
    <scope>NUCLEOTIDE SEQUENCE [LARGE SCALE GENOMIC DNA]</scope>
</reference>
<proteinExistence type="predicted"/>
<evidence type="ECO:0000256" key="1">
    <source>
        <dbReference type="ARBA" id="ARBA00004613"/>
    </source>
</evidence>
<dbReference type="WBParaSite" id="TREG1_123970.1">
    <property type="protein sequence ID" value="TREG1_123970.1"/>
    <property type="gene ID" value="TREG1_123970"/>
</dbReference>
<dbReference type="GO" id="GO:0005576">
    <property type="term" value="C:extracellular region"/>
    <property type="evidence" value="ECO:0007669"/>
    <property type="project" value="UniProtKB-SubCell"/>
</dbReference>
<evidence type="ECO:0000259" key="6">
    <source>
        <dbReference type="Pfam" id="PF11703"/>
    </source>
</evidence>
<evidence type="ECO:0000313" key="7">
    <source>
        <dbReference type="Proteomes" id="UP000050795"/>
    </source>
</evidence>
<reference evidence="8" key="2">
    <citation type="submission" date="2023-11" db="UniProtKB">
        <authorList>
            <consortium name="WormBaseParasite"/>
        </authorList>
    </citation>
    <scope>IDENTIFICATION</scope>
</reference>
<organism evidence="7 8">
    <name type="scientific">Trichobilharzia regenti</name>
    <name type="common">Nasal bird schistosome</name>
    <dbReference type="NCBI Taxonomy" id="157069"/>
    <lineage>
        <taxon>Eukaryota</taxon>
        <taxon>Metazoa</taxon>
        <taxon>Spiralia</taxon>
        <taxon>Lophotrochozoa</taxon>
        <taxon>Platyhelminthes</taxon>
        <taxon>Trematoda</taxon>
        <taxon>Digenea</taxon>
        <taxon>Strigeidida</taxon>
        <taxon>Schistosomatoidea</taxon>
        <taxon>Schistosomatidae</taxon>
        <taxon>Trichobilharzia</taxon>
    </lineage>
</organism>
<evidence type="ECO:0000256" key="3">
    <source>
        <dbReference type="ARBA" id="ARBA00022729"/>
    </source>
</evidence>
<keyword evidence="5" id="KW-1015">Disulfide bond</keyword>
<accession>A0AA85J277</accession>
<sequence>MYINTPVDALQCRKLNESCSKTVFSRCCDNLVCKMGGVNKCVKCLDFGDTCIKSSECCHGKCRLFACKNIK</sequence>
<protein>
    <recommendedName>
        <fullName evidence="6">UPF0506 domain-containing protein</fullName>
    </recommendedName>
</protein>
<keyword evidence="2" id="KW-0964">Secreted</keyword>
<dbReference type="Pfam" id="PF11703">
    <property type="entry name" value="UPF0506"/>
    <property type="match status" value="1"/>
</dbReference>
<feature type="domain" description="UPF0506" evidence="6">
    <location>
        <begin position="12"/>
        <end position="67"/>
    </location>
</feature>
<evidence type="ECO:0000256" key="2">
    <source>
        <dbReference type="ARBA" id="ARBA00022525"/>
    </source>
</evidence>
<name>A0AA85J277_TRIRE</name>
<evidence type="ECO:0000256" key="4">
    <source>
        <dbReference type="ARBA" id="ARBA00022854"/>
    </source>
</evidence>
<keyword evidence="4" id="KW-0960">Knottin</keyword>
<dbReference type="AlphaFoldDB" id="A0AA85J277"/>